<name>A0A0P1IRU4_9RHOB</name>
<dbReference type="GO" id="GO:0046503">
    <property type="term" value="P:glycerolipid catabolic process"/>
    <property type="evidence" value="ECO:0007669"/>
    <property type="project" value="TreeGrafter"/>
</dbReference>
<dbReference type="GO" id="GO:0018775">
    <property type="term" value="F:2-hydroxymuconate-semialdehyde hydrolase activity"/>
    <property type="evidence" value="ECO:0007669"/>
    <property type="project" value="UniProtKB-EC"/>
</dbReference>
<evidence type="ECO:0000313" key="5">
    <source>
        <dbReference type="Proteomes" id="UP000051184"/>
    </source>
</evidence>
<dbReference type="OrthoDB" id="9804723at2"/>
<proteinExistence type="inferred from homology"/>
<sequence>MADVIYIQSGTAKLCLSVKGEGERLLFIGGTGWDLRKPAGPLNSPLLRQFQVALYDQRGQGRSDKPPAPYTMLDYANDAIAVADALEWDHFHLVGYSFGGMVAQEVAIRHPNRIDRLVLAASTPGGKGGASFPVEQLLDLSPVDRAREGLLIADKRFADQLSHDPETAVNRIKSRAAAQTQFIDEPGAREGLHAQLGARSQHDCYERLDQISAPTLVLAGESDGQAPLDAQMRMAEQIPSASYMTLPGPHDFLFEDDTAYGVIADFLDTGDHKKSISAE</sequence>
<dbReference type="AlphaFoldDB" id="A0A0P1IRU4"/>
<gene>
    <name evidence="4" type="primary">xylF_2</name>
    <name evidence="4" type="ORF">TA5114_02024</name>
</gene>
<dbReference type="PRINTS" id="PR00111">
    <property type="entry name" value="ABHYDROLASE"/>
</dbReference>
<keyword evidence="2 4" id="KW-0378">Hydrolase</keyword>
<evidence type="ECO:0000256" key="2">
    <source>
        <dbReference type="ARBA" id="ARBA00022801"/>
    </source>
</evidence>
<dbReference type="GO" id="GO:0006508">
    <property type="term" value="P:proteolysis"/>
    <property type="evidence" value="ECO:0007669"/>
    <property type="project" value="InterPro"/>
</dbReference>
<keyword evidence="5" id="KW-1185">Reference proteome</keyword>
<dbReference type="PRINTS" id="PR00793">
    <property type="entry name" value="PROAMNOPTASE"/>
</dbReference>
<evidence type="ECO:0000256" key="1">
    <source>
        <dbReference type="ARBA" id="ARBA00010088"/>
    </source>
</evidence>
<dbReference type="EC" id="3.7.1.9" evidence="4"/>
<dbReference type="Gene3D" id="3.40.50.1820">
    <property type="entry name" value="alpha/beta hydrolase"/>
    <property type="match status" value="1"/>
</dbReference>
<dbReference type="InterPro" id="IPR050471">
    <property type="entry name" value="AB_hydrolase"/>
</dbReference>
<dbReference type="GO" id="GO:0004806">
    <property type="term" value="F:triacylglycerol lipase activity"/>
    <property type="evidence" value="ECO:0007669"/>
    <property type="project" value="TreeGrafter"/>
</dbReference>
<dbReference type="Proteomes" id="UP000051184">
    <property type="component" value="Unassembled WGS sequence"/>
</dbReference>
<dbReference type="STRING" id="1715691.TA5113_02001"/>
<dbReference type="GO" id="GO:0008233">
    <property type="term" value="F:peptidase activity"/>
    <property type="evidence" value="ECO:0007669"/>
    <property type="project" value="InterPro"/>
</dbReference>
<dbReference type="InterPro" id="IPR029058">
    <property type="entry name" value="AB_hydrolase_fold"/>
</dbReference>
<dbReference type="RefSeq" id="WP_058315142.1">
    <property type="nucleotide sequence ID" value="NZ_CYTO01000020.1"/>
</dbReference>
<dbReference type="Pfam" id="PF00561">
    <property type="entry name" value="Abhydrolase_1"/>
    <property type="match status" value="1"/>
</dbReference>
<dbReference type="InterPro" id="IPR002410">
    <property type="entry name" value="Peptidase_S33"/>
</dbReference>
<feature type="domain" description="AB hydrolase-1" evidence="3">
    <location>
        <begin position="26"/>
        <end position="256"/>
    </location>
</feature>
<organism evidence="4 5">
    <name type="scientific">Cognatishimia activa</name>
    <dbReference type="NCBI Taxonomy" id="1715691"/>
    <lineage>
        <taxon>Bacteria</taxon>
        <taxon>Pseudomonadati</taxon>
        <taxon>Pseudomonadota</taxon>
        <taxon>Alphaproteobacteria</taxon>
        <taxon>Rhodobacterales</taxon>
        <taxon>Paracoccaceae</taxon>
        <taxon>Cognatishimia</taxon>
    </lineage>
</organism>
<evidence type="ECO:0000259" key="3">
    <source>
        <dbReference type="Pfam" id="PF00561"/>
    </source>
</evidence>
<dbReference type="EMBL" id="CYUE01000020">
    <property type="protein sequence ID" value="CUK26217.1"/>
    <property type="molecule type" value="Genomic_DNA"/>
</dbReference>
<dbReference type="SUPFAM" id="SSF53474">
    <property type="entry name" value="alpha/beta-Hydrolases"/>
    <property type="match status" value="1"/>
</dbReference>
<protein>
    <submittedName>
        <fullName evidence="4">2-hydroxymuconate semialdehyde hydrolase</fullName>
        <ecNumber evidence="4">3.7.1.9</ecNumber>
    </submittedName>
</protein>
<evidence type="ECO:0000313" key="4">
    <source>
        <dbReference type="EMBL" id="CUK26217.1"/>
    </source>
</evidence>
<comment type="similarity">
    <text evidence="1">Belongs to the peptidase S33 family.</text>
</comment>
<reference evidence="5" key="1">
    <citation type="submission" date="2015-09" db="EMBL/GenBank/DDBJ databases">
        <authorList>
            <person name="Rodrigo-Torres Lidia"/>
            <person name="Arahal R.David."/>
        </authorList>
    </citation>
    <scope>NUCLEOTIDE SEQUENCE [LARGE SCALE GENOMIC DNA]</scope>
    <source>
        <strain evidence="5">CECT 5114</strain>
    </source>
</reference>
<dbReference type="PANTHER" id="PTHR43433">
    <property type="entry name" value="HYDROLASE, ALPHA/BETA FOLD FAMILY PROTEIN"/>
    <property type="match status" value="1"/>
</dbReference>
<dbReference type="InterPro" id="IPR000073">
    <property type="entry name" value="AB_hydrolase_1"/>
</dbReference>
<accession>A0A0P1IRU4</accession>
<dbReference type="PANTHER" id="PTHR43433:SF5">
    <property type="entry name" value="AB HYDROLASE-1 DOMAIN-CONTAINING PROTEIN"/>
    <property type="match status" value="1"/>
</dbReference>